<gene>
    <name evidence="1" type="ORF">HCDG_07700</name>
</gene>
<reference evidence="2" key="1">
    <citation type="submission" date="2009-05" db="EMBL/GenBank/DDBJ databases">
        <title>The genome sequence of Ajellomyces capsulatus strain H143.</title>
        <authorList>
            <person name="Champion M."/>
            <person name="Cuomo C.A."/>
            <person name="Ma L.-J."/>
            <person name="Henn M.R."/>
            <person name="Sil A."/>
            <person name="Goldman B."/>
            <person name="Young S.K."/>
            <person name="Kodira C.D."/>
            <person name="Zeng Q."/>
            <person name="Koehrsen M."/>
            <person name="Alvarado L."/>
            <person name="Berlin A.M."/>
            <person name="Borenstein D."/>
            <person name="Chen Z."/>
            <person name="Engels R."/>
            <person name="Freedman E."/>
            <person name="Gellesch M."/>
            <person name="Goldberg J."/>
            <person name="Griggs A."/>
            <person name="Gujja S."/>
            <person name="Heiman D.I."/>
            <person name="Hepburn T.A."/>
            <person name="Howarth C."/>
            <person name="Jen D."/>
            <person name="Larson L."/>
            <person name="Lewis B."/>
            <person name="Mehta T."/>
            <person name="Park D."/>
            <person name="Pearson M."/>
            <person name="Roberts A."/>
            <person name="Saif S."/>
            <person name="Shea T.D."/>
            <person name="Shenoy N."/>
            <person name="Sisk P."/>
            <person name="Stolte C."/>
            <person name="Sykes S."/>
            <person name="Walk T."/>
            <person name="White J."/>
            <person name="Yandava C."/>
            <person name="Klein B."/>
            <person name="McEwen J.G."/>
            <person name="Puccia R."/>
            <person name="Goldman G.H."/>
            <person name="Felipe M.S."/>
            <person name="Nino-Vega G."/>
            <person name="San-Blas G."/>
            <person name="Taylor J.W."/>
            <person name="Mendoza L."/>
            <person name="Galagan J.E."/>
            <person name="Nusbaum C."/>
            <person name="Birren B.W."/>
        </authorList>
    </citation>
    <scope>NUCLEOTIDE SEQUENCE [LARGE SCALE GENOMIC DNA]</scope>
    <source>
        <strain evidence="2">H143</strain>
    </source>
</reference>
<sequence length="115" mass="12841">MGWWRYTGGGVVVFPSCVALIGPSCWIPDLIISSFLVRISGVSPPTPIQPRNISSFNLPWSVQLLSQPVDVAASVWCIYKSIRDLSWRETSQQPNSKLQLHPLMVNRRSFSSAPE</sequence>
<dbReference type="Proteomes" id="UP000002624">
    <property type="component" value="Unassembled WGS sequence"/>
</dbReference>
<evidence type="ECO:0000313" key="2">
    <source>
        <dbReference type="Proteomes" id="UP000002624"/>
    </source>
</evidence>
<accession>C6HNB9</accession>
<proteinExistence type="predicted"/>
<evidence type="ECO:0000313" key="1">
    <source>
        <dbReference type="EMBL" id="EER37965.1"/>
    </source>
</evidence>
<dbReference type="HOGENOM" id="CLU_2108359_0_0_1"/>
<dbReference type="VEuPathDB" id="FungiDB:HCDG_07700"/>
<dbReference type="EMBL" id="GG692432">
    <property type="protein sequence ID" value="EER37965.1"/>
    <property type="molecule type" value="Genomic_DNA"/>
</dbReference>
<organism evidence="1 2">
    <name type="scientific">Ajellomyces capsulatus (strain H143)</name>
    <name type="common">Darling's disease fungus</name>
    <name type="synonym">Histoplasma capsulatum</name>
    <dbReference type="NCBI Taxonomy" id="544712"/>
    <lineage>
        <taxon>Eukaryota</taxon>
        <taxon>Fungi</taxon>
        <taxon>Dikarya</taxon>
        <taxon>Ascomycota</taxon>
        <taxon>Pezizomycotina</taxon>
        <taxon>Eurotiomycetes</taxon>
        <taxon>Eurotiomycetidae</taxon>
        <taxon>Onygenales</taxon>
        <taxon>Ajellomycetaceae</taxon>
        <taxon>Histoplasma</taxon>
    </lineage>
</organism>
<protein>
    <submittedName>
        <fullName evidence="1">Uncharacterized protein</fullName>
    </submittedName>
</protein>
<dbReference type="AlphaFoldDB" id="C6HNB9"/>
<name>C6HNB9_AJECH</name>